<dbReference type="STRING" id="1137799.GZ78_09190"/>
<dbReference type="InterPro" id="IPR009056">
    <property type="entry name" value="Cyt_c-like_dom"/>
</dbReference>
<proteinExistence type="predicted"/>
<evidence type="ECO:0000313" key="7">
    <source>
        <dbReference type="Proteomes" id="UP000028073"/>
    </source>
</evidence>
<dbReference type="eggNOG" id="COG2010">
    <property type="taxonomic scope" value="Bacteria"/>
</dbReference>
<keyword evidence="2 4" id="KW-0479">Metal-binding</keyword>
<dbReference type="GO" id="GO:0046872">
    <property type="term" value="F:metal ion binding"/>
    <property type="evidence" value="ECO:0007669"/>
    <property type="project" value="UniProtKB-KW"/>
</dbReference>
<gene>
    <name evidence="6" type="ORF">GZ78_09190</name>
</gene>
<protein>
    <submittedName>
        <fullName evidence="6">Cytochrome C</fullName>
    </submittedName>
</protein>
<dbReference type="Gene3D" id="1.10.760.10">
    <property type="entry name" value="Cytochrome c-like domain"/>
    <property type="match status" value="1"/>
</dbReference>
<sequence length="506" mass="56396">MGLFQDERLKGSPLPRGIGFSGLSRTEPLGNIDYSSFACGGCHIGRVRLPDGSIQYLDGGINTQFNVIGFRKRLTQTLTKIYQGETDPEKKQTILTETFLNALEQSQTSDPHFFYKNYQFEGRHFDAEYEKAQITLFRQQAATVIPDFASHAEQVYKGWGILVDRLYPEIKSDIMSGFPGMEDAIAFNAVNAYFNLQQTPVISWFAPLALPSVPGITDIMAVWYQDAHDPRWNEEQSDLINGGGQWNGHIPLPIYKNIAAQLTLGFDNIDIRVSAFSEELLKKLPPAPYPFDVDISLAKKGQKLFTENCASCHQPNNGKVYKSLGTNMGRAKIAGTLITLGARSSFTSDTNCSVTTEVEMYGNTVKPCAEYRGVSLTGKSRLAMTSPKLHDGYNALPLVGIWAQAPYLHNGSVPTLYHLLMPGTRPDRFMKARLDYDPVKVGYSWQPDLKPYHGQEEGYLFKPASSPAISNKGHDTDIVDGERTYRLDWSKNEAGAMAIIEYLKTL</sequence>
<keyword evidence="3 4" id="KW-0408">Iron</keyword>
<dbReference type="Pfam" id="PF21419">
    <property type="entry name" value="RoxA-like_Cyt-c"/>
    <property type="match status" value="1"/>
</dbReference>
<name>A0A081NHA4_9GAMM</name>
<dbReference type="PANTHER" id="PTHR30600:SF9">
    <property type="entry name" value="BLR7738 PROTEIN"/>
    <property type="match status" value="1"/>
</dbReference>
<accession>A0A081NHA4</accession>
<dbReference type="Proteomes" id="UP000028073">
    <property type="component" value="Unassembled WGS sequence"/>
</dbReference>
<dbReference type="GO" id="GO:0004130">
    <property type="term" value="F:cytochrome-c peroxidase activity"/>
    <property type="evidence" value="ECO:0007669"/>
    <property type="project" value="TreeGrafter"/>
</dbReference>
<dbReference type="GO" id="GO:0009055">
    <property type="term" value="F:electron transfer activity"/>
    <property type="evidence" value="ECO:0007669"/>
    <property type="project" value="InterPro"/>
</dbReference>
<keyword evidence="1 4" id="KW-0349">Heme</keyword>
<evidence type="ECO:0000256" key="2">
    <source>
        <dbReference type="ARBA" id="ARBA00022723"/>
    </source>
</evidence>
<keyword evidence="7" id="KW-1185">Reference proteome</keyword>
<dbReference type="EMBL" id="JOKH01000002">
    <property type="protein sequence ID" value="KEQ17827.1"/>
    <property type="molecule type" value="Genomic_DNA"/>
</dbReference>
<evidence type="ECO:0000259" key="5">
    <source>
        <dbReference type="PROSITE" id="PS51007"/>
    </source>
</evidence>
<evidence type="ECO:0000256" key="3">
    <source>
        <dbReference type="ARBA" id="ARBA00023004"/>
    </source>
</evidence>
<organism evidence="6 7">
    <name type="scientific">Endozoicomonas numazuensis</name>
    <dbReference type="NCBI Taxonomy" id="1137799"/>
    <lineage>
        <taxon>Bacteria</taxon>
        <taxon>Pseudomonadati</taxon>
        <taxon>Pseudomonadota</taxon>
        <taxon>Gammaproteobacteria</taxon>
        <taxon>Oceanospirillales</taxon>
        <taxon>Endozoicomonadaceae</taxon>
        <taxon>Endozoicomonas</taxon>
    </lineage>
</organism>
<dbReference type="AlphaFoldDB" id="A0A081NHA4"/>
<dbReference type="GO" id="GO:0020037">
    <property type="term" value="F:heme binding"/>
    <property type="evidence" value="ECO:0007669"/>
    <property type="project" value="InterPro"/>
</dbReference>
<comment type="caution">
    <text evidence="6">The sequence shown here is derived from an EMBL/GenBank/DDBJ whole genome shotgun (WGS) entry which is preliminary data.</text>
</comment>
<dbReference type="PROSITE" id="PS51007">
    <property type="entry name" value="CYTC"/>
    <property type="match status" value="1"/>
</dbReference>
<reference evidence="6 7" key="1">
    <citation type="submission" date="2014-06" db="EMBL/GenBank/DDBJ databases">
        <title>Whole Genome Sequences of Three Symbiotic Endozoicomonas Bacteria.</title>
        <authorList>
            <person name="Neave M.J."/>
            <person name="Apprill A."/>
            <person name="Voolstra C.R."/>
        </authorList>
    </citation>
    <scope>NUCLEOTIDE SEQUENCE [LARGE SCALE GENOMIC DNA]</scope>
    <source>
        <strain evidence="6 7">DSM 25634</strain>
    </source>
</reference>
<dbReference type="InterPro" id="IPR036909">
    <property type="entry name" value="Cyt_c-like_dom_sf"/>
</dbReference>
<evidence type="ECO:0000256" key="4">
    <source>
        <dbReference type="PROSITE-ProRule" id="PRU00433"/>
    </source>
</evidence>
<evidence type="ECO:0000256" key="1">
    <source>
        <dbReference type="ARBA" id="ARBA00022617"/>
    </source>
</evidence>
<dbReference type="SUPFAM" id="SSF46626">
    <property type="entry name" value="Cytochrome c"/>
    <property type="match status" value="1"/>
</dbReference>
<feature type="domain" description="Cytochrome c" evidence="5">
    <location>
        <begin position="296"/>
        <end position="506"/>
    </location>
</feature>
<dbReference type="PANTHER" id="PTHR30600">
    <property type="entry name" value="CYTOCHROME C PEROXIDASE-RELATED"/>
    <property type="match status" value="1"/>
</dbReference>
<dbReference type="Pfam" id="PF00034">
    <property type="entry name" value="Cytochrom_C"/>
    <property type="match status" value="1"/>
</dbReference>
<dbReference type="InterPro" id="IPR051395">
    <property type="entry name" value="Cytochrome_c_Peroxidase/MauG"/>
</dbReference>
<evidence type="ECO:0000313" key="6">
    <source>
        <dbReference type="EMBL" id="KEQ17827.1"/>
    </source>
</evidence>